<dbReference type="Pfam" id="PF01170">
    <property type="entry name" value="UPF0020"/>
    <property type="match status" value="1"/>
</dbReference>
<sequence length="159" mass="18327">MGNEMNSGAAYLARQGIASAGFTPQHISLTVGNCRDWDFDTQYTQGRTIVVANPPWGVRLNEQEEQSWMDLSEFLKTKCRGTEAWVLNGSDKTTTRLLRMKRTRMIPLQTGNLSLRWIQYHIFDKPPPAQREENEELRSSFQDVERQSKARIQADLYSD</sequence>
<accession>A0A7S2W0I5</accession>
<gene>
    <name evidence="2" type="ORF">EANT1437_LOCUS2933</name>
</gene>
<dbReference type="InterPro" id="IPR000241">
    <property type="entry name" value="RlmKL-like_Mtase"/>
</dbReference>
<dbReference type="Gene3D" id="3.40.50.150">
    <property type="entry name" value="Vaccinia Virus protein VP39"/>
    <property type="match status" value="1"/>
</dbReference>
<dbReference type="AlphaFoldDB" id="A0A7S2W0I5"/>
<protein>
    <recommendedName>
        <fullName evidence="1">Ribosomal RNA large subunit methyltransferase K/L-like methyltransferase domain-containing protein</fullName>
    </recommendedName>
</protein>
<dbReference type="InterPro" id="IPR002052">
    <property type="entry name" value="DNA_methylase_N6_adenine_CS"/>
</dbReference>
<name>A0A7S2W0I5_9STRA</name>
<dbReference type="GO" id="GO:0008168">
    <property type="term" value="F:methyltransferase activity"/>
    <property type="evidence" value="ECO:0007669"/>
    <property type="project" value="InterPro"/>
</dbReference>
<dbReference type="PANTHER" id="PTHR47313">
    <property type="entry name" value="RIBOSOMAL RNA LARGE SUBUNIT METHYLTRANSFERASE K/L"/>
    <property type="match status" value="1"/>
</dbReference>
<dbReference type="GO" id="GO:0003676">
    <property type="term" value="F:nucleic acid binding"/>
    <property type="evidence" value="ECO:0007669"/>
    <property type="project" value="InterPro"/>
</dbReference>
<dbReference type="PROSITE" id="PS00092">
    <property type="entry name" value="N6_MTASE"/>
    <property type="match status" value="1"/>
</dbReference>
<feature type="domain" description="Ribosomal RNA large subunit methyltransferase K/L-like methyltransferase" evidence="1">
    <location>
        <begin position="46"/>
        <end position="117"/>
    </location>
</feature>
<dbReference type="EMBL" id="HBHI01005800">
    <property type="protein sequence ID" value="CAD9659131.1"/>
    <property type="molecule type" value="Transcribed_RNA"/>
</dbReference>
<reference evidence="2" key="1">
    <citation type="submission" date="2021-01" db="EMBL/GenBank/DDBJ databases">
        <authorList>
            <person name="Corre E."/>
            <person name="Pelletier E."/>
            <person name="Niang G."/>
            <person name="Scheremetjew M."/>
            <person name="Finn R."/>
            <person name="Kale V."/>
            <person name="Holt S."/>
            <person name="Cochrane G."/>
            <person name="Meng A."/>
            <person name="Brown T."/>
            <person name="Cohen L."/>
        </authorList>
    </citation>
    <scope>NUCLEOTIDE SEQUENCE</scope>
    <source>
        <strain evidence="2">CCMP1452</strain>
    </source>
</reference>
<dbReference type="GO" id="GO:0043527">
    <property type="term" value="C:tRNA methyltransferase complex"/>
    <property type="evidence" value="ECO:0007669"/>
    <property type="project" value="UniProtKB-ARBA"/>
</dbReference>
<dbReference type="SUPFAM" id="SSF53335">
    <property type="entry name" value="S-adenosyl-L-methionine-dependent methyltransferases"/>
    <property type="match status" value="1"/>
</dbReference>
<evidence type="ECO:0000259" key="1">
    <source>
        <dbReference type="Pfam" id="PF01170"/>
    </source>
</evidence>
<organism evidence="2">
    <name type="scientific">Eucampia antarctica</name>
    <dbReference type="NCBI Taxonomy" id="49252"/>
    <lineage>
        <taxon>Eukaryota</taxon>
        <taxon>Sar</taxon>
        <taxon>Stramenopiles</taxon>
        <taxon>Ochrophyta</taxon>
        <taxon>Bacillariophyta</taxon>
        <taxon>Mediophyceae</taxon>
        <taxon>Biddulphiophycidae</taxon>
        <taxon>Hemiaulales</taxon>
        <taxon>Hemiaulaceae</taxon>
        <taxon>Eucampia</taxon>
    </lineage>
</organism>
<dbReference type="PANTHER" id="PTHR47313:SF1">
    <property type="entry name" value="RIBOSOMAL RNA LARGE SUBUNIT METHYLTRANSFERASE K_L"/>
    <property type="match status" value="1"/>
</dbReference>
<dbReference type="InterPro" id="IPR029063">
    <property type="entry name" value="SAM-dependent_MTases_sf"/>
</dbReference>
<proteinExistence type="predicted"/>
<evidence type="ECO:0000313" key="2">
    <source>
        <dbReference type="EMBL" id="CAD9659131.1"/>
    </source>
</evidence>
<dbReference type="GO" id="GO:0032259">
    <property type="term" value="P:methylation"/>
    <property type="evidence" value="ECO:0007669"/>
    <property type="project" value="InterPro"/>
</dbReference>